<dbReference type="Proteomes" id="UP001443914">
    <property type="component" value="Unassembled WGS sequence"/>
</dbReference>
<comment type="caution">
    <text evidence="2">The sequence shown here is derived from an EMBL/GenBank/DDBJ whole genome shotgun (WGS) entry which is preliminary data.</text>
</comment>
<keyword evidence="1" id="KW-1133">Transmembrane helix</keyword>
<keyword evidence="1" id="KW-0472">Membrane</keyword>
<sequence>MSYFVGLLYWEAFLIIMSSARNRMLGRLRVSCLLAFELLFLPMFNYLHTIIKSIASLGVLSLTSRSIHYASVSALVRPVCVGYTQEWLLVVVVARGLVERFSLFSLSCPKIFFGYWIVEGGARSPSCRRSISIGDKLYWLALLFPFLRSLGVSASCSCRSAAQLFRWPVGVLSPAEELDDETRAHSAVLHQHVSDTRCLLSSVMFYSYLFYVLICIYGLECRFPII</sequence>
<feature type="transmembrane region" description="Helical" evidence="1">
    <location>
        <begin position="198"/>
        <end position="219"/>
    </location>
</feature>
<evidence type="ECO:0000313" key="2">
    <source>
        <dbReference type="EMBL" id="KAK9741317.1"/>
    </source>
</evidence>
<dbReference type="EMBL" id="JBDFQZ010000003">
    <property type="protein sequence ID" value="KAK9741317.1"/>
    <property type="molecule type" value="Genomic_DNA"/>
</dbReference>
<evidence type="ECO:0000256" key="1">
    <source>
        <dbReference type="SAM" id="Phobius"/>
    </source>
</evidence>
<dbReference type="AlphaFoldDB" id="A0AAW1M6L9"/>
<feature type="transmembrane region" description="Helical" evidence="1">
    <location>
        <begin position="28"/>
        <end position="47"/>
    </location>
</feature>
<keyword evidence="3" id="KW-1185">Reference proteome</keyword>
<keyword evidence="1" id="KW-0812">Transmembrane</keyword>
<organism evidence="2 3">
    <name type="scientific">Saponaria officinalis</name>
    <name type="common">Common soapwort</name>
    <name type="synonym">Lychnis saponaria</name>
    <dbReference type="NCBI Taxonomy" id="3572"/>
    <lineage>
        <taxon>Eukaryota</taxon>
        <taxon>Viridiplantae</taxon>
        <taxon>Streptophyta</taxon>
        <taxon>Embryophyta</taxon>
        <taxon>Tracheophyta</taxon>
        <taxon>Spermatophyta</taxon>
        <taxon>Magnoliopsida</taxon>
        <taxon>eudicotyledons</taxon>
        <taxon>Gunneridae</taxon>
        <taxon>Pentapetalae</taxon>
        <taxon>Caryophyllales</taxon>
        <taxon>Caryophyllaceae</taxon>
        <taxon>Caryophylleae</taxon>
        <taxon>Saponaria</taxon>
    </lineage>
</organism>
<gene>
    <name evidence="2" type="ORF">RND81_03G097200</name>
</gene>
<accession>A0AAW1M6L9</accession>
<proteinExistence type="predicted"/>
<evidence type="ECO:0000313" key="3">
    <source>
        <dbReference type="Proteomes" id="UP001443914"/>
    </source>
</evidence>
<reference evidence="2" key="1">
    <citation type="submission" date="2024-03" db="EMBL/GenBank/DDBJ databases">
        <title>WGS assembly of Saponaria officinalis var. Norfolk2.</title>
        <authorList>
            <person name="Jenkins J."/>
            <person name="Shu S."/>
            <person name="Grimwood J."/>
            <person name="Barry K."/>
            <person name="Goodstein D."/>
            <person name="Schmutz J."/>
            <person name="Leebens-Mack J."/>
            <person name="Osbourn A."/>
        </authorList>
    </citation>
    <scope>NUCLEOTIDE SEQUENCE [LARGE SCALE GENOMIC DNA]</scope>
    <source>
        <strain evidence="2">JIC</strain>
    </source>
</reference>
<protein>
    <submittedName>
        <fullName evidence="2">Uncharacterized protein</fullName>
    </submittedName>
</protein>
<name>A0AAW1M6L9_SAPOF</name>